<reference evidence="2" key="2">
    <citation type="submission" date="2022-01" db="EMBL/GenBank/DDBJ databases">
        <authorList>
            <person name="Yamashiro T."/>
            <person name="Shiraishi A."/>
            <person name="Satake H."/>
            <person name="Nakayama K."/>
        </authorList>
    </citation>
    <scope>NUCLEOTIDE SEQUENCE</scope>
</reference>
<organism evidence="2 3">
    <name type="scientific">Tanacetum coccineum</name>
    <dbReference type="NCBI Taxonomy" id="301880"/>
    <lineage>
        <taxon>Eukaryota</taxon>
        <taxon>Viridiplantae</taxon>
        <taxon>Streptophyta</taxon>
        <taxon>Embryophyta</taxon>
        <taxon>Tracheophyta</taxon>
        <taxon>Spermatophyta</taxon>
        <taxon>Magnoliopsida</taxon>
        <taxon>eudicotyledons</taxon>
        <taxon>Gunneridae</taxon>
        <taxon>Pentapetalae</taxon>
        <taxon>asterids</taxon>
        <taxon>campanulids</taxon>
        <taxon>Asterales</taxon>
        <taxon>Asteraceae</taxon>
        <taxon>Asteroideae</taxon>
        <taxon>Anthemideae</taxon>
        <taxon>Anthemidinae</taxon>
        <taxon>Tanacetum</taxon>
    </lineage>
</organism>
<accession>A0ABQ4XTZ2</accession>
<evidence type="ECO:0000313" key="2">
    <source>
        <dbReference type="EMBL" id="GJS68822.1"/>
    </source>
</evidence>
<dbReference type="Proteomes" id="UP001151760">
    <property type="component" value="Unassembled WGS sequence"/>
</dbReference>
<gene>
    <name evidence="2" type="ORF">Tco_0683387</name>
</gene>
<dbReference type="Pfam" id="PF07727">
    <property type="entry name" value="RVT_2"/>
    <property type="match status" value="1"/>
</dbReference>
<comment type="caution">
    <text evidence="2">The sequence shown here is derived from an EMBL/GenBank/DDBJ whole genome shotgun (WGS) entry which is preliminary data.</text>
</comment>
<dbReference type="InterPro" id="IPR013103">
    <property type="entry name" value="RVT_2"/>
</dbReference>
<evidence type="ECO:0000259" key="1">
    <source>
        <dbReference type="Pfam" id="PF07727"/>
    </source>
</evidence>
<reference evidence="2" key="1">
    <citation type="journal article" date="2022" name="Int. J. Mol. Sci.">
        <title>Draft Genome of Tanacetum Coccineum: Genomic Comparison of Closely Related Tanacetum-Family Plants.</title>
        <authorList>
            <person name="Yamashiro T."/>
            <person name="Shiraishi A."/>
            <person name="Nakayama K."/>
            <person name="Satake H."/>
        </authorList>
    </citation>
    <scope>NUCLEOTIDE SEQUENCE</scope>
</reference>
<name>A0ABQ4XTZ2_9ASTR</name>
<feature type="domain" description="Reverse transcriptase Ty1/copia-type" evidence="1">
    <location>
        <begin position="1"/>
        <end position="62"/>
    </location>
</feature>
<proteinExistence type="predicted"/>
<sequence length="128" mass="14707">MDVKSAFLYGTIKEEVYVCQPPSFEDPQFPNKVYKVEKALYGLHQVIDLWTNKALLKDEEAENVDVHLYRSMIGSLMYLTAFRPDIMFTVCTCARDSPFVGRFFDRIMVEVVLTGNPQQEVVNFLAKG</sequence>
<keyword evidence="3" id="KW-1185">Reference proteome</keyword>
<protein>
    <submittedName>
        <fullName evidence="2">Ribonuclease H-like domain-containing protein</fullName>
    </submittedName>
</protein>
<dbReference type="EMBL" id="BQNB010009819">
    <property type="protein sequence ID" value="GJS68822.1"/>
    <property type="molecule type" value="Genomic_DNA"/>
</dbReference>
<evidence type="ECO:0000313" key="3">
    <source>
        <dbReference type="Proteomes" id="UP001151760"/>
    </source>
</evidence>